<name>A0AAD5RRK9_9PEZI</name>
<protein>
    <recommendedName>
        <fullName evidence="11">Protein transport protein BOS1</fullName>
    </recommendedName>
</protein>
<dbReference type="EMBL" id="JAKWBI020000110">
    <property type="protein sequence ID" value="KAJ2902534.1"/>
    <property type="molecule type" value="Genomic_DNA"/>
</dbReference>
<dbReference type="GO" id="GO:0012507">
    <property type="term" value="C:ER to Golgi transport vesicle membrane"/>
    <property type="evidence" value="ECO:0007669"/>
    <property type="project" value="TreeGrafter"/>
</dbReference>
<dbReference type="GO" id="GO:0006906">
    <property type="term" value="P:vesicle fusion"/>
    <property type="evidence" value="ECO:0007669"/>
    <property type="project" value="TreeGrafter"/>
</dbReference>
<dbReference type="GO" id="GO:0005789">
    <property type="term" value="C:endoplasmic reticulum membrane"/>
    <property type="evidence" value="ECO:0007669"/>
    <property type="project" value="UniProtKB-SubCell"/>
</dbReference>
<evidence type="ECO:0000313" key="14">
    <source>
        <dbReference type="EMBL" id="KAJ2902534.1"/>
    </source>
</evidence>
<dbReference type="CDD" id="cd15863">
    <property type="entry name" value="SNARE_GS27"/>
    <property type="match status" value="1"/>
</dbReference>
<reference evidence="14" key="1">
    <citation type="submission" date="2022-07" db="EMBL/GenBank/DDBJ databases">
        <title>Draft genome sequence of Zalerion maritima ATCC 34329, a (micro)plastics degrading marine fungus.</title>
        <authorList>
            <person name="Paco A."/>
            <person name="Goncalves M.F.M."/>
            <person name="Rocha-Santos T.A.P."/>
            <person name="Alves A."/>
        </authorList>
    </citation>
    <scope>NUCLEOTIDE SEQUENCE</scope>
    <source>
        <strain evidence="14">ATCC 34329</strain>
    </source>
</reference>
<evidence type="ECO:0000256" key="8">
    <source>
        <dbReference type="ARBA" id="ARBA00023034"/>
    </source>
</evidence>
<dbReference type="PANTHER" id="PTHR21230">
    <property type="entry name" value="VESICLE TRANSPORT V-SNARE PROTEIN VTI1-RELATED"/>
    <property type="match status" value="1"/>
</dbReference>
<evidence type="ECO:0000313" key="15">
    <source>
        <dbReference type="Proteomes" id="UP001201980"/>
    </source>
</evidence>
<comment type="subcellular location">
    <subcellularLocation>
        <location evidence="1">Endoplasmic reticulum membrane</location>
        <topology evidence="1">Single-pass type IV membrane protein</topology>
    </subcellularLocation>
    <subcellularLocation>
        <location evidence="2">Golgi apparatus membrane</location>
        <topology evidence="2">Single-pass type IV membrane protein</topology>
    </subcellularLocation>
</comment>
<keyword evidence="3" id="KW-0813">Transport</keyword>
<keyword evidence="6" id="KW-0653">Protein transport</keyword>
<dbReference type="PANTHER" id="PTHR21230:SF1">
    <property type="entry name" value="GOLGI SNAP RECEPTOR COMPLEX MEMBER 2"/>
    <property type="match status" value="1"/>
</dbReference>
<dbReference type="AlphaFoldDB" id="A0AAD5RRK9"/>
<keyword evidence="4 13" id="KW-0812">Transmembrane</keyword>
<evidence type="ECO:0000256" key="3">
    <source>
        <dbReference type="ARBA" id="ARBA00022448"/>
    </source>
</evidence>
<dbReference type="GO" id="GO:0006888">
    <property type="term" value="P:endoplasmic reticulum to Golgi vesicle-mediated transport"/>
    <property type="evidence" value="ECO:0007669"/>
    <property type="project" value="TreeGrafter"/>
</dbReference>
<comment type="similarity">
    <text evidence="10">Belongs to the BOS1 family.</text>
</comment>
<dbReference type="GO" id="GO:0031201">
    <property type="term" value="C:SNARE complex"/>
    <property type="evidence" value="ECO:0007669"/>
    <property type="project" value="TreeGrafter"/>
</dbReference>
<keyword evidence="5" id="KW-0931">ER-Golgi transport</keyword>
<dbReference type="GO" id="GO:0000139">
    <property type="term" value="C:Golgi membrane"/>
    <property type="evidence" value="ECO:0007669"/>
    <property type="project" value="UniProtKB-SubCell"/>
</dbReference>
<dbReference type="PIRSF" id="PIRSF028865">
    <property type="entry name" value="Membrin-2"/>
    <property type="match status" value="1"/>
</dbReference>
<dbReference type="Pfam" id="PF12352">
    <property type="entry name" value="V-SNARE_C"/>
    <property type="match status" value="1"/>
</dbReference>
<evidence type="ECO:0000256" key="6">
    <source>
        <dbReference type="ARBA" id="ARBA00022927"/>
    </source>
</evidence>
<dbReference type="Proteomes" id="UP001201980">
    <property type="component" value="Unassembled WGS sequence"/>
</dbReference>
<dbReference type="GO" id="GO:0031902">
    <property type="term" value="C:late endosome membrane"/>
    <property type="evidence" value="ECO:0007669"/>
    <property type="project" value="TreeGrafter"/>
</dbReference>
<evidence type="ECO:0000256" key="9">
    <source>
        <dbReference type="ARBA" id="ARBA00023136"/>
    </source>
</evidence>
<evidence type="ECO:0000256" key="10">
    <source>
        <dbReference type="ARBA" id="ARBA00037983"/>
    </source>
</evidence>
<sequence>MTVKSPNVQTPSSWYDLSHFSAPFHAKTPYNTAFNSALKQSTAIRKDLSALSSSGNNPDALTPATIGALSSSLTSFSRTLDEYNNLAKQEFNTVKQDKAQERIRTFRTELRDYRDQFSTLKSAKEEAVQAGNRSELLGRRPYVSATPENPYANAAAPTQTNRYASSAAPNSSSGPTFGSADEQREGHALREQNFFSNTNNTLDEYIMRGQAVLGNLGEQRSMLKSTQRKLYSTANTLGISGDTIRMVERRAKEDKWVFWGGVIVFVLFCWACIHYLR</sequence>
<proteinExistence type="inferred from homology"/>
<dbReference type="GO" id="GO:0005484">
    <property type="term" value="F:SNAP receptor activity"/>
    <property type="evidence" value="ECO:0007669"/>
    <property type="project" value="InterPro"/>
</dbReference>
<dbReference type="GO" id="GO:0015031">
    <property type="term" value="P:protein transport"/>
    <property type="evidence" value="ECO:0007669"/>
    <property type="project" value="UniProtKB-KW"/>
</dbReference>
<keyword evidence="15" id="KW-1185">Reference proteome</keyword>
<feature type="region of interest" description="Disordered" evidence="12">
    <location>
        <begin position="159"/>
        <end position="184"/>
    </location>
</feature>
<evidence type="ECO:0000256" key="4">
    <source>
        <dbReference type="ARBA" id="ARBA00022692"/>
    </source>
</evidence>
<dbReference type="InterPro" id="IPR027027">
    <property type="entry name" value="GOSR2/Membrin/Bos1"/>
</dbReference>
<evidence type="ECO:0000256" key="11">
    <source>
        <dbReference type="ARBA" id="ARBA00040957"/>
    </source>
</evidence>
<dbReference type="FunFam" id="1.20.5.110:FF:000054">
    <property type="entry name" value="Protein transport protein BOS1"/>
    <property type="match status" value="1"/>
</dbReference>
<keyword evidence="8" id="KW-0333">Golgi apparatus</keyword>
<dbReference type="Gene3D" id="1.20.5.110">
    <property type="match status" value="1"/>
</dbReference>
<evidence type="ECO:0000256" key="2">
    <source>
        <dbReference type="ARBA" id="ARBA00004409"/>
    </source>
</evidence>
<gene>
    <name evidence="14" type="ORF">MKZ38_000499</name>
</gene>
<keyword evidence="7 13" id="KW-1133">Transmembrane helix</keyword>
<evidence type="ECO:0000256" key="13">
    <source>
        <dbReference type="SAM" id="Phobius"/>
    </source>
</evidence>
<evidence type="ECO:0000256" key="5">
    <source>
        <dbReference type="ARBA" id="ARBA00022892"/>
    </source>
</evidence>
<accession>A0AAD5RRK9</accession>
<evidence type="ECO:0000256" key="7">
    <source>
        <dbReference type="ARBA" id="ARBA00022989"/>
    </source>
</evidence>
<dbReference type="GO" id="GO:0000149">
    <property type="term" value="F:SNARE binding"/>
    <property type="evidence" value="ECO:0007669"/>
    <property type="project" value="TreeGrafter"/>
</dbReference>
<organism evidence="14 15">
    <name type="scientific">Zalerion maritima</name>
    <dbReference type="NCBI Taxonomy" id="339359"/>
    <lineage>
        <taxon>Eukaryota</taxon>
        <taxon>Fungi</taxon>
        <taxon>Dikarya</taxon>
        <taxon>Ascomycota</taxon>
        <taxon>Pezizomycotina</taxon>
        <taxon>Sordariomycetes</taxon>
        <taxon>Lulworthiomycetidae</taxon>
        <taxon>Lulworthiales</taxon>
        <taxon>Lulworthiaceae</taxon>
        <taxon>Zalerion</taxon>
    </lineage>
</organism>
<feature type="transmembrane region" description="Helical" evidence="13">
    <location>
        <begin position="256"/>
        <end position="276"/>
    </location>
</feature>
<feature type="compositionally biased region" description="Low complexity" evidence="12">
    <location>
        <begin position="164"/>
        <end position="173"/>
    </location>
</feature>
<evidence type="ECO:0000256" key="1">
    <source>
        <dbReference type="ARBA" id="ARBA00004163"/>
    </source>
</evidence>
<keyword evidence="9 13" id="KW-0472">Membrane</keyword>
<evidence type="ECO:0000256" key="12">
    <source>
        <dbReference type="SAM" id="MobiDB-lite"/>
    </source>
</evidence>
<comment type="caution">
    <text evidence="14">The sequence shown here is derived from an EMBL/GenBank/DDBJ whole genome shotgun (WGS) entry which is preliminary data.</text>
</comment>